<gene>
    <name evidence="1" type="ORF">HannXRQ_Chr13g0423361</name>
</gene>
<organism evidence="1 2">
    <name type="scientific">Helianthus annuus</name>
    <name type="common">Common sunflower</name>
    <dbReference type="NCBI Taxonomy" id="4232"/>
    <lineage>
        <taxon>Eukaryota</taxon>
        <taxon>Viridiplantae</taxon>
        <taxon>Streptophyta</taxon>
        <taxon>Embryophyta</taxon>
        <taxon>Tracheophyta</taxon>
        <taxon>Spermatophyta</taxon>
        <taxon>Magnoliopsida</taxon>
        <taxon>eudicotyledons</taxon>
        <taxon>Gunneridae</taxon>
        <taxon>Pentapetalae</taxon>
        <taxon>asterids</taxon>
        <taxon>campanulids</taxon>
        <taxon>Asterales</taxon>
        <taxon>Asteraceae</taxon>
        <taxon>Asteroideae</taxon>
        <taxon>Heliantheae alliance</taxon>
        <taxon>Heliantheae</taxon>
        <taxon>Helianthus</taxon>
    </lineage>
</organism>
<evidence type="ECO:0000313" key="1">
    <source>
        <dbReference type="EMBL" id="OTG03374.1"/>
    </source>
</evidence>
<reference evidence="2" key="1">
    <citation type="journal article" date="2017" name="Nature">
        <title>The sunflower genome provides insights into oil metabolism, flowering and Asterid evolution.</title>
        <authorList>
            <person name="Badouin H."/>
            <person name="Gouzy J."/>
            <person name="Grassa C.J."/>
            <person name="Murat F."/>
            <person name="Staton S.E."/>
            <person name="Cottret L."/>
            <person name="Lelandais-Briere C."/>
            <person name="Owens G.L."/>
            <person name="Carrere S."/>
            <person name="Mayjonade B."/>
            <person name="Legrand L."/>
            <person name="Gill N."/>
            <person name="Kane N.C."/>
            <person name="Bowers J.E."/>
            <person name="Hubner S."/>
            <person name="Bellec A."/>
            <person name="Berard A."/>
            <person name="Berges H."/>
            <person name="Blanchet N."/>
            <person name="Boniface M.C."/>
            <person name="Brunel D."/>
            <person name="Catrice O."/>
            <person name="Chaidir N."/>
            <person name="Claudel C."/>
            <person name="Donnadieu C."/>
            <person name="Faraut T."/>
            <person name="Fievet G."/>
            <person name="Helmstetter N."/>
            <person name="King M."/>
            <person name="Knapp S.J."/>
            <person name="Lai Z."/>
            <person name="Le Paslier M.C."/>
            <person name="Lippi Y."/>
            <person name="Lorenzon L."/>
            <person name="Mandel J.R."/>
            <person name="Marage G."/>
            <person name="Marchand G."/>
            <person name="Marquand E."/>
            <person name="Bret-Mestries E."/>
            <person name="Morien E."/>
            <person name="Nambeesan S."/>
            <person name="Nguyen T."/>
            <person name="Pegot-Espagnet P."/>
            <person name="Pouilly N."/>
            <person name="Raftis F."/>
            <person name="Sallet E."/>
            <person name="Schiex T."/>
            <person name="Thomas J."/>
            <person name="Vandecasteele C."/>
            <person name="Vares D."/>
            <person name="Vear F."/>
            <person name="Vautrin S."/>
            <person name="Crespi M."/>
            <person name="Mangin B."/>
            <person name="Burke J.M."/>
            <person name="Salse J."/>
            <person name="Munos S."/>
            <person name="Vincourt P."/>
            <person name="Rieseberg L.H."/>
            <person name="Langlade N.B."/>
        </authorList>
    </citation>
    <scope>NUCLEOTIDE SEQUENCE [LARGE SCALE GENOMIC DNA]</scope>
    <source>
        <strain evidence="2">cv. SF193</strain>
    </source>
</reference>
<protein>
    <submittedName>
        <fullName evidence="1">Uncharacterized protein</fullName>
    </submittedName>
</protein>
<dbReference type="Proteomes" id="UP000215914">
    <property type="component" value="Chromosome 13"/>
</dbReference>
<accession>A0A251SXE4</accession>
<sequence length="54" mass="5945">MMAVVEPPSCSRWYHDSSKFCLNRAKQRSLGILDLGDLLSGVAGVVMGRQEGFM</sequence>
<keyword evidence="2" id="KW-1185">Reference proteome</keyword>
<dbReference type="EMBL" id="CM007902">
    <property type="protein sequence ID" value="OTG03374.1"/>
    <property type="molecule type" value="Genomic_DNA"/>
</dbReference>
<name>A0A251SXE4_HELAN</name>
<proteinExistence type="predicted"/>
<dbReference type="InParanoid" id="A0A251SXE4"/>
<evidence type="ECO:0000313" key="2">
    <source>
        <dbReference type="Proteomes" id="UP000215914"/>
    </source>
</evidence>
<dbReference type="AlphaFoldDB" id="A0A251SXE4"/>